<feature type="chain" id="PRO_5037896312" evidence="1">
    <location>
        <begin position="23"/>
        <end position="416"/>
    </location>
</feature>
<reference evidence="3" key="1">
    <citation type="submission" date="2021-01" db="EMBL/GenBank/DDBJ databases">
        <title>Modified the classification status of verrucomicrobia.</title>
        <authorList>
            <person name="Feng X."/>
        </authorList>
    </citation>
    <scope>NUCLEOTIDE SEQUENCE</scope>
    <source>
        <strain evidence="3">KCTC 22201</strain>
    </source>
</reference>
<sequence length="416" mass="46386">MKTGFPRLVLISAGMATALSTAAPGEPAWTGWLGPDRDARAQESKLPPTWPDTLQQVWRVEVGEGYSTPLVIGDRIFQHARIDDKEVMLCLERATGKSIWQQSVPISFKAGRGGERHGLGPKSTPTYADGRVFSLSITGLLAAWSADDGELLWKRDFRERFEVAHPYWGTATSPIVDDGRLYVHTGSCEDGALFCIDTRTGKDIWVRDEEANCYSSPRIETIDGVRQLVELNHSGLYGISLEDGGLLWKHSFPHRGNNQNTPTPARHEDTFIVGAENRGMFAVKVQRTGAEWQVKETWKHREASLDMSSPIVQDGRVYGFSHFKTGQFFCLDAESGEVIWKGDPRMGENAQFLSLPGHILALTDDGQCRILKSTGDQYDVVKTYQVAEDRTWTAPALLGDVILIKDLKHLTAWRFP</sequence>
<keyword evidence="1" id="KW-0732">Signal</keyword>
<dbReference type="AlphaFoldDB" id="A0A934RDU3"/>
<organism evidence="3 4">
    <name type="scientific">Haloferula rosea</name>
    <dbReference type="NCBI Taxonomy" id="490093"/>
    <lineage>
        <taxon>Bacteria</taxon>
        <taxon>Pseudomonadati</taxon>
        <taxon>Verrucomicrobiota</taxon>
        <taxon>Verrucomicrobiia</taxon>
        <taxon>Verrucomicrobiales</taxon>
        <taxon>Verrucomicrobiaceae</taxon>
        <taxon>Haloferula</taxon>
    </lineage>
</organism>
<name>A0A934RDU3_9BACT</name>
<dbReference type="Gene3D" id="2.130.10.10">
    <property type="entry name" value="YVTN repeat-like/Quinoprotein amine dehydrogenase"/>
    <property type="match status" value="1"/>
</dbReference>
<evidence type="ECO:0000313" key="4">
    <source>
        <dbReference type="Proteomes" id="UP000658278"/>
    </source>
</evidence>
<proteinExistence type="predicted"/>
<evidence type="ECO:0000259" key="2">
    <source>
        <dbReference type="Pfam" id="PF13360"/>
    </source>
</evidence>
<dbReference type="SMART" id="SM00564">
    <property type="entry name" value="PQQ"/>
    <property type="match status" value="4"/>
</dbReference>
<dbReference type="RefSeq" id="WP_200282723.1">
    <property type="nucleotide sequence ID" value="NZ_JAENII010000016.1"/>
</dbReference>
<evidence type="ECO:0000313" key="3">
    <source>
        <dbReference type="EMBL" id="MBK1828730.1"/>
    </source>
</evidence>
<comment type="caution">
    <text evidence="3">The sequence shown here is derived from an EMBL/GenBank/DDBJ whole genome shotgun (WGS) entry which is preliminary data.</text>
</comment>
<gene>
    <name evidence="3" type="ORF">JIN81_16975</name>
</gene>
<dbReference type="EMBL" id="JAENII010000016">
    <property type="protein sequence ID" value="MBK1828730.1"/>
    <property type="molecule type" value="Genomic_DNA"/>
</dbReference>
<dbReference type="PANTHER" id="PTHR34512">
    <property type="entry name" value="CELL SURFACE PROTEIN"/>
    <property type="match status" value="1"/>
</dbReference>
<dbReference type="InterPro" id="IPR011047">
    <property type="entry name" value="Quinoprotein_ADH-like_sf"/>
</dbReference>
<dbReference type="InterPro" id="IPR002372">
    <property type="entry name" value="PQQ_rpt_dom"/>
</dbReference>
<dbReference type="InterPro" id="IPR018391">
    <property type="entry name" value="PQQ_b-propeller_rpt"/>
</dbReference>
<dbReference type="InterPro" id="IPR015943">
    <property type="entry name" value="WD40/YVTN_repeat-like_dom_sf"/>
</dbReference>
<feature type="signal peptide" evidence="1">
    <location>
        <begin position="1"/>
        <end position="22"/>
    </location>
</feature>
<keyword evidence="4" id="KW-1185">Reference proteome</keyword>
<feature type="domain" description="Pyrrolo-quinoline quinone repeat" evidence="2">
    <location>
        <begin position="87"/>
        <end position="341"/>
    </location>
</feature>
<dbReference type="PANTHER" id="PTHR34512:SF30">
    <property type="entry name" value="OUTER MEMBRANE PROTEIN ASSEMBLY FACTOR BAMB"/>
    <property type="match status" value="1"/>
</dbReference>
<dbReference type="SUPFAM" id="SSF50998">
    <property type="entry name" value="Quinoprotein alcohol dehydrogenase-like"/>
    <property type="match status" value="1"/>
</dbReference>
<protein>
    <submittedName>
        <fullName evidence="3">PQQ-binding-like beta-propeller repeat protein</fullName>
    </submittedName>
</protein>
<accession>A0A934RDU3</accession>
<evidence type="ECO:0000256" key="1">
    <source>
        <dbReference type="SAM" id="SignalP"/>
    </source>
</evidence>
<dbReference type="Pfam" id="PF13360">
    <property type="entry name" value="PQQ_2"/>
    <property type="match status" value="1"/>
</dbReference>
<dbReference type="Proteomes" id="UP000658278">
    <property type="component" value="Unassembled WGS sequence"/>
</dbReference>